<dbReference type="PRINTS" id="PR00320">
    <property type="entry name" value="GPROTEINBRPT"/>
</dbReference>
<evidence type="ECO:0000313" key="5">
    <source>
        <dbReference type="Proteomes" id="UP001219933"/>
    </source>
</evidence>
<dbReference type="GO" id="GO:0080008">
    <property type="term" value="C:Cul4-RING E3 ubiquitin ligase complex"/>
    <property type="evidence" value="ECO:0007669"/>
    <property type="project" value="TreeGrafter"/>
</dbReference>
<feature type="region of interest" description="Disordered" evidence="3">
    <location>
        <begin position="432"/>
        <end position="456"/>
    </location>
</feature>
<reference evidence="4" key="1">
    <citation type="submission" date="2023-03" db="EMBL/GenBank/DDBJ databases">
        <title>Mating type loci evolution in Malassezia.</title>
        <authorList>
            <person name="Coelho M.A."/>
        </authorList>
    </citation>
    <scope>NUCLEOTIDE SEQUENCE</scope>
    <source>
        <strain evidence="4">CBS 11721</strain>
    </source>
</reference>
<dbReference type="InterPro" id="IPR051859">
    <property type="entry name" value="DCAF"/>
</dbReference>
<dbReference type="Proteomes" id="UP001219933">
    <property type="component" value="Chromosome 4"/>
</dbReference>
<dbReference type="SUPFAM" id="SSF50978">
    <property type="entry name" value="WD40 repeat-like"/>
    <property type="match status" value="1"/>
</dbReference>
<dbReference type="PANTHER" id="PTHR19847:SF7">
    <property type="entry name" value="DDB1- AND CUL4-ASSOCIATED FACTOR 11"/>
    <property type="match status" value="1"/>
</dbReference>
<evidence type="ECO:0000256" key="3">
    <source>
        <dbReference type="SAM" id="MobiDB-lite"/>
    </source>
</evidence>
<proteinExistence type="predicted"/>
<name>A0AAF0ET63_9BASI</name>
<keyword evidence="2" id="KW-0677">Repeat</keyword>
<evidence type="ECO:0008006" key="6">
    <source>
        <dbReference type="Google" id="ProtNLM"/>
    </source>
</evidence>
<feature type="compositionally biased region" description="Polar residues" evidence="3">
    <location>
        <begin position="444"/>
        <end position="453"/>
    </location>
</feature>
<dbReference type="InterPro" id="IPR020472">
    <property type="entry name" value="WD40_PAC1"/>
</dbReference>
<keyword evidence="1" id="KW-0853">WD repeat</keyword>
<organism evidence="4 5">
    <name type="scientific">Malassezia cuniculi</name>
    <dbReference type="NCBI Taxonomy" id="948313"/>
    <lineage>
        <taxon>Eukaryota</taxon>
        <taxon>Fungi</taxon>
        <taxon>Dikarya</taxon>
        <taxon>Basidiomycota</taxon>
        <taxon>Ustilaginomycotina</taxon>
        <taxon>Malasseziomycetes</taxon>
        <taxon>Malasseziales</taxon>
        <taxon>Malasseziaceae</taxon>
        <taxon>Malassezia</taxon>
    </lineage>
</organism>
<dbReference type="EMBL" id="CP119880">
    <property type="protein sequence ID" value="WFD36310.1"/>
    <property type="molecule type" value="Genomic_DNA"/>
</dbReference>
<dbReference type="InterPro" id="IPR001680">
    <property type="entry name" value="WD40_rpt"/>
</dbReference>
<dbReference type="Gene3D" id="2.130.10.10">
    <property type="entry name" value="YVTN repeat-like/Quinoprotein amine dehydrogenase"/>
    <property type="match status" value="2"/>
</dbReference>
<keyword evidence="5" id="KW-1185">Reference proteome</keyword>
<dbReference type="Pfam" id="PF00400">
    <property type="entry name" value="WD40"/>
    <property type="match status" value="4"/>
</dbReference>
<protein>
    <recommendedName>
        <fullName evidence="6">WD40 repeat-like protein</fullName>
    </recommendedName>
</protein>
<evidence type="ECO:0000313" key="4">
    <source>
        <dbReference type="EMBL" id="WFD36310.1"/>
    </source>
</evidence>
<evidence type="ECO:0000256" key="2">
    <source>
        <dbReference type="ARBA" id="ARBA00022737"/>
    </source>
</evidence>
<sequence>MYGLHSIGDYESIFNRNPTAQSSMMWNTVSPVRAGRELANSASLLTNNAIRIAERQKGRRPMPKLTFDKLIPNSSGICVVRYPSPCYSGQFSDDGMLYYTSTRDMRIHVYDMSCPTRKSILEIDDRDFRREHEHRRLLEQSTSLNPIQTIDAPGGQWTITDTTMSQDKQWIVYSSITPLVDMARVGTMVSQNHTLLDLSERDEGNFGIWSVRFSASSNEILAGAQNGSIILYDVQTQRRLLNIQGHDDDVNAVTYAEAGSSNLIVTGSDDSLLKVWDRRIMNKQLPSGYLPGHTEGITYIDTKGDGRYCISNSKDQSVRLWDLRMLRSRLNVERWSHMHYGHHNWDYRYESYPRPNVLAHPEDCSVMVYRGHSVLRTLIRCRFSPSSTTGQQYISSGSADGHVYIWTLDGQIIGRLESGNAFSIGSRGRALDPSASEWSYPPRHSSSNDGTQRTVRDISWHPGAPVLLSTVWDGSFGGGSVVQHEWKDHGRKSSY</sequence>
<accession>A0AAF0ET63</accession>
<dbReference type="GO" id="GO:0043161">
    <property type="term" value="P:proteasome-mediated ubiquitin-dependent protein catabolic process"/>
    <property type="evidence" value="ECO:0007669"/>
    <property type="project" value="TreeGrafter"/>
</dbReference>
<dbReference type="AlphaFoldDB" id="A0AAF0ET63"/>
<gene>
    <name evidence="4" type="ORF">MCUN1_003189</name>
</gene>
<dbReference type="InterPro" id="IPR036322">
    <property type="entry name" value="WD40_repeat_dom_sf"/>
</dbReference>
<dbReference type="SMART" id="SM00320">
    <property type="entry name" value="WD40"/>
    <property type="match status" value="6"/>
</dbReference>
<evidence type="ECO:0000256" key="1">
    <source>
        <dbReference type="ARBA" id="ARBA00022574"/>
    </source>
</evidence>
<dbReference type="PANTHER" id="PTHR19847">
    <property type="entry name" value="DDB1- AND CUL4-ASSOCIATED FACTOR 11"/>
    <property type="match status" value="1"/>
</dbReference>
<dbReference type="InterPro" id="IPR015943">
    <property type="entry name" value="WD40/YVTN_repeat-like_dom_sf"/>
</dbReference>